<dbReference type="RefSeq" id="WP_191757092.1">
    <property type="nucleotide sequence ID" value="NZ_VJXY01000006.1"/>
</dbReference>
<comment type="caution">
    <text evidence="1">The sequence shown here is derived from an EMBL/GenBank/DDBJ whole genome shotgun (WGS) entry which is preliminary data.</text>
</comment>
<protein>
    <recommendedName>
        <fullName evidence="3">HAMP domain-containing protein</fullName>
    </recommendedName>
</protein>
<dbReference type="AlphaFoldDB" id="A0AA40VQK6"/>
<proteinExistence type="predicted"/>
<dbReference type="Proteomes" id="UP001165986">
    <property type="component" value="Unassembled WGS sequence"/>
</dbReference>
<reference evidence="1" key="1">
    <citation type="submission" date="2019-07" db="EMBL/GenBank/DDBJ databases">
        <title>Toxilogical consequences of a new and cryptic species of cyanobacteria (Komarekiella delphini-convector) recovered from the epidermis of a bottlenose dolphin and 1500 ft. in the air.</title>
        <authorList>
            <person name="Brown A.O."/>
            <person name="Dvorak P."/>
            <person name="Villanueva C.D."/>
            <person name="Foss A.J."/>
            <person name="Garvey A.D."/>
            <person name="Gibson Q.A."/>
            <person name="Johansen J.R."/>
            <person name="Casamatta D.A."/>
        </authorList>
    </citation>
    <scope>NUCLEOTIDE SEQUENCE</scope>
    <source>
        <strain evidence="1">SJRDD-AB1</strain>
    </source>
</reference>
<gene>
    <name evidence="1" type="ORF">FNW02_08445</name>
</gene>
<keyword evidence="2" id="KW-1185">Reference proteome</keyword>
<accession>A0AA40VQK6</accession>
<evidence type="ECO:0000313" key="1">
    <source>
        <dbReference type="EMBL" id="MBD6615857.1"/>
    </source>
</evidence>
<name>A0AA40VQK6_9NOST</name>
<organism evidence="1 2">
    <name type="scientific">Komarekiella delphini-convector SJRDD-AB1</name>
    <dbReference type="NCBI Taxonomy" id="2593771"/>
    <lineage>
        <taxon>Bacteria</taxon>
        <taxon>Bacillati</taxon>
        <taxon>Cyanobacteriota</taxon>
        <taxon>Cyanophyceae</taxon>
        <taxon>Nostocales</taxon>
        <taxon>Nostocaceae</taxon>
        <taxon>Komarekiella</taxon>
        <taxon>Komarekiella delphini-convector</taxon>
    </lineage>
</organism>
<evidence type="ECO:0008006" key="3">
    <source>
        <dbReference type="Google" id="ProtNLM"/>
    </source>
</evidence>
<sequence>MLLSAAIAALLALYTSRLIARPLQIVTNVARKITQESNFQLRANVTTKDEVVVHQSYFDRLLCR</sequence>
<dbReference type="EMBL" id="VJXY01000006">
    <property type="protein sequence ID" value="MBD6615857.1"/>
    <property type="molecule type" value="Genomic_DNA"/>
</dbReference>
<dbReference type="Gene3D" id="6.10.340.10">
    <property type="match status" value="1"/>
</dbReference>
<evidence type="ECO:0000313" key="2">
    <source>
        <dbReference type="Proteomes" id="UP001165986"/>
    </source>
</evidence>